<dbReference type="EMBL" id="JBHTBS010000005">
    <property type="protein sequence ID" value="MFC7337753.1"/>
    <property type="molecule type" value="Genomic_DNA"/>
</dbReference>
<proteinExistence type="inferred from homology"/>
<dbReference type="SUPFAM" id="SSF53649">
    <property type="entry name" value="Alkaline phosphatase-like"/>
    <property type="match status" value="1"/>
</dbReference>
<comment type="caution">
    <text evidence="4">The sequence shown here is derived from an EMBL/GenBank/DDBJ whole genome shotgun (WGS) entry which is preliminary data.</text>
</comment>
<dbReference type="InterPro" id="IPR017850">
    <property type="entry name" value="Alkaline_phosphatase_core_sf"/>
</dbReference>
<dbReference type="InterPro" id="IPR052701">
    <property type="entry name" value="GAG_Ulvan_Degrading_Sulfatases"/>
</dbReference>
<dbReference type="Pfam" id="PF00884">
    <property type="entry name" value="Sulfatase"/>
    <property type="match status" value="1"/>
</dbReference>
<comment type="similarity">
    <text evidence="1">Belongs to the sulfatase family.</text>
</comment>
<protein>
    <submittedName>
        <fullName evidence="4">Sulfatase-like hydrolase/transferase</fullName>
    </submittedName>
</protein>
<keyword evidence="5" id="KW-1185">Reference proteome</keyword>
<sequence length="507" mass="57426">MRLPTLAILVGTMLLAPWLTAAGGPNIIFVLSDDQRYDSLSLTGNAVTQTPNLDRLANEGVFFTQAFVTSPICGPSRANFLTGQWERKNRIGFTSVSTHFISEKVFEDSFLMKLKKAGYSTAFIGKHHTKIGDRSNTPLKKNIDFCYIKEGHLGFHLDKHPVFSNLKHKTQIEGLFEATEAYLKLAGETDYFFENADKSLENCLKRRDPDKPFCAWINFNLPHAASIGGMGSRPDDPEIYSELYADQIDRIALPDDYPVEIPFPAEVFKEDDLMGYYRTKNRNALLDTKLKMSRAVFAIDRFIGELRKLLAEIGEDDNTIIIFTSDNGLLLGEHGLGGKTFLHEDSVHVPLIIYSPFFAENRRDQRSEALVVGQDVSATILDLCGVERPASYQGRSLRPLIEGRATDWRKDIFLENLFTDQGYPRMEAVRGGQFKYIRYFRKDLDRLKYLPDASISGEQPIYEELFDLKKDPGEKNNLAGHPEYASLLKQHRARCQQLVEDLAGSEE</sequence>
<dbReference type="Gene3D" id="3.40.720.10">
    <property type="entry name" value="Alkaline Phosphatase, subunit A"/>
    <property type="match status" value="1"/>
</dbReference>
<feature type="domain" description="Sulfatase N-terminal" evidence="3">
    <location>
        <begin position="25"/>
        <end position="386"/>
    </location>
</feature>
<evidence type="ECO:0000256" key="1">
    <source>
        <dbReference type="ARBA" id="ARBA00008779"/>
    </source>
</evidence>
<accession>A0ABW2L8X8</accession>
<reference evidence="5" key="1">
    <citation type="journal article" date="2019" name="Int. J. Syst. Evol. Microbiol.">
        <title>The Global Catalogue of Microorganisms (GCM) 10K type strain sequencing project: providing services to taxonomists for standard genome sequencing and annotation.</title>
        <authorList>
            <consortium name="The Broad Institute Genomics Platform"/>
            <consortium name="The Broad Institute Genome Sequencing Center for Infectious Disease"/>
            <person name="Wu L."/>
            <person name="Ma J."/>
        </authorList>
    </citation>
    <scope>NUCLEOTIDE SEQUENCE [LARGE SCALE GENOMIC DNA]</scope>
    <source>
        <strain evidence="5">CGMCC 4.1467</strain>
    </source>
</reference>
<keyword evidence="2" id="KW-0378">Hydrolase</keyword>
<dbReference type="InterPro" id="IPR000917">
    <property type="entry name" value="Sulfatase_N"/>
</dbReference>
<evidence type="ECO:0000313" key="4">
    <source>
        <dbReference type="EMBL" id="MFC7337753.1"/>
    </source>
</evidence>
<dbReference type="PANTHER" id="PTHR43751:SF1">
    <property type="entry name" value="SULFATASE ATSG-RELATED"/>
    <property type="match status" value="1"/>
</dbReference>
<dbReference type="Proteomes" id="UP001596472">
    <property type="component" value="Unassembled WGS sequence"/>
</dbReference>
<dbReference type="PROSITE" id="PS00523">
    <property type="entry name" value="SULFATASE_1"/>
    <property type="match status" value="1"/>
</dbReference>
<organism evidence="4 5">
    <name type="scientific">Haloferula chungangensis</name>
    <dbReference type="NCBI Taxonomy" id="1048331"/>
    <lineage>
        <taxon>Bacteria</taxon>
        <taxon>Pseudomonadati</taxon>
        <taxon>Verrucomicrobiota</taxon>
        <taxon>Verrucomicrobiia</taxon>
        <taxon>Verrucomicrobiales</taxon>
        <taxon>Verrucomicrobiaceae</taxon>
        <taxon>Haloferula</taxon>
    </lineage>
</organism>
<evidence type="ECO:0000259" key="3">
    <source>
        <dbReference type="Pfam" id="PF00884"/>
    </source>
</evidence>
<dbReference type="InterPro" id="IPR024607">
    <property type="entry name" value="Sulfatase_CS"/>
</dbReference>
<evidence type="ECO:0000256" key="2">
    <source>
        <dbReference type="ARBA" id="ARBA00022801"/>
    </source>
</evidence>
<gene>
    <name evidence="4" type="ORF">ACFQY0_11235</name>
</gene>
<evidence type="ECO:0000313" key="5">
    <source>
        <dbReference type="Proteomes" id="UP001596472"/>
    </source>
</evidence>
<name>A0ABW2L8X8_9BACT</name>
<dbReference type="PANTHER" id="PTHR43751">
    <property type="entry name" value="SULFATASE"/>
    <property type="match status" value="1"/>
</dbReference>